<protein>
    <recommendedName>
        <fullName evidence="3">Transmembrane protein</fullName>
    </recommendedName>
</protein>
<keyword evidence="1" id="KW-1133">Transmembrane helix</keyword>
<feature type="transmembrane region" description="Helical" evidence="1">
    <location>
        <begin position="20"/>
        <end position="39"/>
    </location>
</feature>
<organism evidence="2">
    <name type="scientific">Rhizophora mucronata</name>
    <name type="common">Asiatic mangrove</name>
    <dbReference type="NCBI Taxonomy" id="61149"/>
    <lineage>
        <taxon>Eukaryota</taxon>
        <taxon>Viridiplantae</taxon>
        <taxon>Streptophyta</taxon>
        <taxon>Embryophyta</taxon>
        <taxon>Tracheophyta</taxon>
        <taxon>Spermatophyta</taxon>
        <taxon>Magnoliopsida</taxon>
        <taxon>eudicotyledons</taxon>
        <taxon>Gunneridae</taxon>
        <taxon>Pentapetalae</taxon>
        <taxon>rosids</taxon>
        <taxon>fabids</taxon>
        <taxon>Malpighiales</taxon>
        <taxon>Rhizophoraceae</taxon>
        <taxon>Rhizophora</taxon>
    </lineage>
</organism>
<dbReference type="AlphaFoldDB" id="A0A2P2QIS3"/>
<sequence>MLVKQRETRGMALSFRCSCIPFHFFYCLALRASFLFYFFGGDWVVHEY</sequence>
<keyword evidence="1" id="KW-0812">Transmembrane</keyword>
<name>A0A2P2QIS3_RHIMU</name>
<evidence type="ECO:0000313" key="2">
    <source>
        <dbReference type="EMBL" id="MBX66910.1"/>
    </source>
</evidence>
<accession>A0A2P2QIS3</accession>
<reference evidence="2" key="1">
    <citation type="submission" date="2018-02" db="EMBL/GenBank/DDBJ databases">
        <title>Rhizophora mucronata_Transcriptome.</title>
        <authorList>
            <person name="Meera S.P."/>
            <person name="Sreeshan A."/>
            <person name="Augustine A."/>
        </authorList>
    </citation>
    <scope>NUCLEOTIDE SEQUENCE</scope>
    <source>
        <tissue evidence="2">Leaf</tissue>
    </source>
</reference>
<keyword evidence="1" id="KW-0472">Membrane</keyword>
<dbReference type="EMBL" id="GGEC01086426">
    <property type="protein sequence ID" value="MBX66910.1"/>
    <property type="molecule type" value="Transcribed_RNA"/>
</dbReference>
<proteinExistence type="predicted"/>
<evidence type="ECO:0000256" key="1">
    <source>
        <dbReference type="SAM" id="Phobius"/>
    </source>
</evidence>
<evidence type="ECO:0008006" key="3">
    <source>
        <dbReference type="Google" id="ProtNLM"/>
    </source>
</evidence>